<keyword evidence="3" id="KW-0808">Transferase</keyword>
<organism evidence="3">
    <name type="scientific">Jonesiaceae bacterium BS-20</name>
    <dbReference type="NCBI Taxonomy" id="3120821"/>
    <lineage>
        <taxon>Bacteria</taxon>
        <taxon>Bacillati</taxon>
        <taxon>Actinomycetota</taxon>
        <taxon>Actinomycetes</taxon>
        <taxon>Micrococcales</taxon>
        <taxon>Jonesiaceae</taxon>
    </lineage>
</organism>
<feature type="domain" description="Methyltransferase" evidence="2">
    <location>
        <begin position="64"/>
        <end position="165"/>
    </location>
</feature>
<dbReference type="Gene3D" id="3.40.50.150">
    <property type="entry name" value="Vaccinia Virus protein VP39"/>
    <property type="match status" value="1"/>
</dbReference>
<proteinExistence type="predicted"/>
<dbReference type="PANTHER" id="PTHR43591">
    <property type="entry name" value="METHYLTRANSFERASE"/>
    <property type="match status" value="1"/>
</dbReference>
<evidence type="ECO:0000313" key="3">
    <source>
        <dbReference type="EMBL" id="XBH21143.1"/>
    </source>
</evidence>
<dbReference type="GO" id="GO:0008168">
    <property type="term" value="F:methyltransferase activity"/>
    <property type="evidence" value="ECO:0007669"/>
    <property type="project" value="UniProtKB-KW"/>
</dbReference>
<dbReference type="EMBL" id="CP146203">
    <property type="protein sequence ID" value="XBH21143.1"/>
    <property type="molecule type" value="Genomic_DNA"/>
</dbReference>
<dbReference type="InterPro" id="IPR029063">
    <property type="entry name" value="SAM-dependent_MTases_sf"/>
</dbReference>
<evidence type="ECO:0000259" key="2">
    <source>
        <dbReference type="Pfam" id="PF13649"/>
    </source>
</evidence>
<dbReference type="Pfam" id="PF13649">
    <property type="entry name" value="Methyltransf_25"/>
    <property type="match status" value="1"/>
</dbReference>
<gene>
    <name evidence="3" type="ORF">V5R04_13115</name>
</gene>
<name>A0AAU7DTP9_9MICO</name>
<reference evidence="3" key="1">
    <citation type="submission" date="2024-02" db="EMBL/GenBank/DDBJ databases">
        <title>Tomenella chthoni gen. nov. sp. nov., a member of the family Jonesiaceae isolated from bat guano.</title>
        <authorList>
            <person name="Miller S.L."/>
            <person name="King J."/>
            <person name="Sankaranarayanan K."/>
            <person name="Lawson P.A."/>
        </authorList>
    </citation>
    <scope>NUCLEOTIDE SEQUENCE</scope>
    <source>
        <strain evidence="3">BS-20</strain>
    </source>
</reference>
<dbReference type="GO" id="GO:0032259">
    <property type="term" value="P:methylation"/>
    <property type="evidence" value="ECO:0007669"/>
    <property type="project" value="UniProtKB-KW"/>
</dbReference>
<feature type="region of interest" description="Disordered" evidence="1">
    <location>
        <begin position="1"/>
        <end position="26"/>
    </location>
</feature>
<sequence>METQHTHEHQHGHERIDGHQHGHQQSFAEADMAENLDLDAQLLHEHLSEIIAWTATYQQAPTMIMDLGAGTGTGTLGLAKAFPAAKLLAVDYSEFMLERLAANMAGHNLSDRVTTAQVDLDTAWPELESADAAGVDLVWAALSMHHLNDPDAVFGNIARTLSSQGLLVVVEMDGWPRYLPHDLGFGVPGLEQRCHDAVGSAGWNTYPDWAIAIEAAGLTMIEQRTFSYSSQSAGDPSASQDSKLIARAAQIFLTKVRTSHAENLSGPDLEALDQLLDPNSSNFLGNRSDLTVSATRVAWAARKI</sequence>
<dbReference type="SUPFAM" id="SSF53335">
    <property type="entry name" value="S-adenosyl-L-methionine-dependent methyltransferases"/>
    <property type="match status" value="1"/>
</dbReference>
<dbReference type="AlphaFoldDB" id="A0AAU7DTP9"/>
<evidence type="ECO:0000256" key="1">
    <source>
        <dbReference type="SAM" id="MobiDB-lite"/>
    </source>
</evidence>
<keyword evidence="3" id="KW-0489">Methyltransferase</keyword>
<protein>
    <submittedName>
        <fullName evidence="3">Methyltransferase</fullName>
    </submittedName>
</protein>
<accession>A0AAU7DTP9</accession>
<dbReference type="InterPro" id="IPR041698">
    <property type="entry name" value="Methyltransf_25"/>
</dbReference>
<feature type="compositionally biased region" description="Basic and acidic residues" evidence="1">
    <location>
        <begin position="1"/>
        <end position="20"/>
    </location>
</feature>